<evidence type="ECO:0000313" key="2">
    <source>
        <dbReference type="Proteomes" id="UP000482960"/>
    </source>
</evidence>
<keyword evidence="2" id="KW-1185">Reference proteome</keyword>
<evidence type="ECO:0008006" key="3">
    <source>
        <dbReference type="Google" id="ProtNLM"/>
    </source>
</evidence>
<dbReference type="PANTHER" id="PTHR43135:SF3">
    <property type="entry name" value="ALPHA-D-RIBOSE 1-METHYLPHOSPHONATE 5-TRIPHOSPHATE DIPHOSPHATASE"/>
    <property type="match status" value="1"/>
</dbReference>
<dbReference type="PANTHER" id="PTHR43135">
    <property type="entry name" value="ALPHA-D-RIBOSE 1-METHYLPHOSPHONATE 5-TRIPHOSPHATE DIPHOSPHATASE"/>
    <property type="match status" value="1"/>
</dbReference>
<accession>A0A6V8LPM3</accession>
<dbReference type="SUPFAM" id="SSF51556">
    <property type="entry name" value="Metallo-dependent hydrolases"/>
    <property type="match status" value="1"/>
</dbReference>
<reference evidence="1 2" key="1">
    <citation type="submission" date="2020-03" db="EMBL/GenBank/DDBJ databases">
        <title>Whole genome shotgun sequence of Phytohabitans rumicis NBRC 108638.</title>
        <authorList>
            <person name="Komaki H."/>
            <person name="Tamura T."/>
        </authorList>
    </citation>
    <scope>NUCLEOTIDE SEQUENCE [LARGE SCALE GENOMIC DNA]</scope>
    <source>
        <strain evidence="1 2">NBRC 108638</strain>
    </source>
</reference>
<gene>
    <name evidence="1" type="ORF">Prum_082870</name>
</gene>
<dbReference type="Gene3D" id="3.40.50.10910">
    <property type="entry name" value="Amidohydrolase"/>
    <property type="match status" value="1"/>
</dbReference>
<dbReference type="Gene3D" id="2.30.40.10">
    <property type="entry name" value="Urease, subunit C, domain 1"/>
    <property type="match status" value="1"/>
</dbReference>
<dbReference type="InterPro" id="IPR011059">
    <property type="entry name" value="Metal-dep_hydrolase_composite"/>
</dbReference>
<dbReference type="InterPro" id="IPR032466">
    <property type="entry name" value="Metal_Hydrolase"/>
</dbReference>
<sequence length="405" mass="42522">MDGRVVEVGDGPPPVDRDRREYAFLAPALVDGHCHVTGYRAYPNADTPFAPHRAFLALLREAGVGAVRDLGNHAEMAANLPLLPDAPIVRAAGPVLDEPPGRVEHCRLVVDEAGVRDAVRRAAAEGLTWVKTYSALRPRWVAAAVEEAAAHGLRVAHRPGRTDAVTAVRLGVASVEHLPLCLSPAVPAATAVGRRSPADIVRAWADPAQAHFVPDLMSTVAGTATAVTPLLLAWRRAAVLEEAVAEPLLDRLEAVAPYHKHLHQMRGPGLAFGRKYARRYLGYEQLRGQARQEFEQGWAALCRCLVDLAAVGVPLVAGSDAPGVSLVPGYALHAELAIWEAAGLDRAAVLAAATTGNARWLGIPPWSAGVLALPADPFTAPALTAALAGAALAVAPATATLEVVP</sequence>
<dbReference type="RefSeq" id="WP_173081830.1">
    <property type="nucleotide sequence ID" value="NZ_BAABJB010000020.1"/>
</dbReference>
<dbReference type="Gene3D" id="3.30.110.90">
    <property type="entry name" value="Amidohydrolase"/>
    <property type="match status" value="1"/>
</dbReference>
<proteinExistence type="predicted"/>
<dbReference type="Proteomes" id="UP000482960">
    <property type="component" value="Unassembled WGS sequence"/>
</dbReference>
<dbReference type="GO" id="GO:0016810">
    <property type="term" value="F:hydrolase activity, acting on carbon-nitrogen (but not peptide) bonds"/>
    <property type="evidence" value="ECO:0007669"/>
    <property type="project" value="InterPro"/>
</dbReference>
<protein>
    <recommendedName>
        <fullName evidence="3">Amidohydrolase-related domain-containing protein</fullName>
    </recommendedName>
</protein>
<dbReference type="InterPro" id="IPR051781">
    <property type="entry name" value="Metallo-dep_Hydrolase"/>
</dbReference>
<dbReference type="Gene3D" id="3.20.20.140">
    <property type="entry name" value="Metal-dependent hydrolases"/>
    <property type="match status" value="1"/>
</dbReference>
<evidence type="ECO:0000313" key="1">
    <source>
        <dbReference type="EMBL" id="GFJ94645.1"/>
    </source>
</evidence>
<name>A0A6V8LPM3_9ACTN</name>
<reference evidence="1 2" key="2">
    <citation type="submission" date="2020-03" db="EMBL/GenBank/DDBJ databases">
        <authorList>
            <person name="Ichikawa N."/>
            <person name="Kimura A."/>
            <person name="Kitahashi Y."/>
            <person name="Uohara A."/>
        </authorList>
    </citation>
    <scope>NUCLEOTIDE SEQUENCE [LARGE SCALE GENOMIC DNA]</scope>
    <source>
        <strain evidence="1 2">NBRC 108638</strain>
    </source>
</reference>
<comment type="caution">
    <text evidence="1">The sequence shown here is derived from an EMBL/GenBank/DDBJ whole genome shotgun (WGS) entry which is preliminary data.</text>
</comment>
<dbReference type="EMBL" id="BLPG01000001">
    <property type="protein sequence ID" value="GFJ94645.1"/>
    <property type="molecule type" value="Genomic_DNA"/>
</dbReference>
<organism evidence="1 2">
    <name type="scientific">Phytohabitans rumicis</name>
    <dbReference type="NCBI Taxonomy" id="1076125"/>
    <lineage>
        <taxon>Bacteria</taxon>
        <taxon>Bacillati</taxon>
        <taxon>Actinomycetota</taxon>
        <taxon>Actinomycetes</taxon>
        <taxon>Micromonosporales</taxon>
        <taxon>Micromonosporaceae</taxon>
    </lineage>
</organism>
<dbReference type="AlphaFoldDB" id="A0A6V8LPM3"/>